<evidence type="ECO:0000256" key="1">
    <source>
        <dbReference type="SAM" id="MobiDB-lite"/>
    </source>
</evidence>
<feature type="chain" id="PRO_5042930738" description="Lipoprotein" evidence="2">
    <location>
        <begin position="20"/>
        <end position="333"/>
    </location>
</feature>
<reference evidence="4" key="2">
    <citation type="submission" date="2022-06" db="EMBL/GenBank/DDBJ databases">
        <title>Draft genome sequence of Burkholderia glumae strain GR20004 isolated from rice panicle showing bacterial panicle blight.</title>
        <authorList>
            <person name="Choi S.Y."/>
            <person name="Lee Y.H."/>
        </authorList>
    </citation>
    <scope>NUCLEOTIDE SEQUENCE</scope>
    <source>
        <strain evidence="4">GR20004</strain>
    </source>
</reference>
<protein>
    <recommendedName>
        <fullName evidence="7">Lipoprotein</fullName>
    </recommendedName>
</protein>
<name>A0AAQ0BR92_BURGL</name>
<dbReference type="EMBL" id="CP065600">
    <property type="protein sequence ID" value="QPQ90010.1"/>
    <property type="molecule type" value="Genomic_DNA"/>
</dbReference>
<evidence type="ECO:0000313" key="3">
    <source>
        <dbReference type="EMBL" id="QPQ90010.1"/>
    </source>
</evidence>
<proteinExistence type="predicted"/>
<keyword evidence="6" id="KW-1185">Reference proteome</keyword>
<evidence type="ECO:0000256" key="2">
    <source>
        <dbReference type="SAM" id="SignalP"/>
    </source>
</evidence>
<dbReference type="Proteomes" id="UP000594892">
    <property type="component" value="Chromosome 1"/>
</dbReference>
<feature type="compositionally biased region" description="Low complexity" evidence="1">
    <location>
        <begin position="24"/>
        <end position="44"/>
    </location>
</feature>
<accession>A0AAQ0BR92</accession>
<feature type="signal peptide" evidence="2">
    <location>
        <begin position="1"/>
        <end position="19"/>
    </location>
</feature>
<gene>
    <name evidence="3" type="ORF">I6H06_10505</name>
    <name evidence="4" type="ORF">NFI99_06175</name>
</gene>
<dbReference type="AlphaFoldDB" id="A0AAQ0BR92"/>
<keyword evidence="2" id="KW-0732">Signal</keyword>
<sequence length="333" mass="34251">MKKTAALAVFACFVLSACGGDDGGSSPTASSSTPSGSTSTSGSTGSTGNGSGSGSTNSGSTLTSRFEALAPAADAASFLTLVNAEGAKGFRYLGDQFYSSDNAIRSVFVNDGSASTYTYELLAPPSTQSDRLTQLNAQGARGFRFDGGLNYGTLYRNDGSSATYSYQFLPGTTSASAFLTQANAQGQSGYWYVGPFAFGGATQNMYMKNAASNATYAYEAPAAANTASDFITQANAEGARGYRAKGEAMIGSDDVEIYFKDQTQSPTFTFQSATTQTTSAAFLTQANTLGAQGNAYFGDLGFSAGTPTTASVYLSAKNCTGFICTTLNPLLQN</sequence>
<dbReference type="EMBL" id="CP099583">
    <property type="protein sequence ID" value="USS41854.1"/>
    <property type="molecule type" value="Genomic_DNA"/>
</dbReference>
<evidence type="ECO:0008006" key="7">
    <source>
        <dbReference type="Google" id="ProtNLM"/>
    </source>
</evidence>
<evidence type="ECO:0000313" key="6">
    <source>
        <dbReference type="Proteomes" id="UP001056386"/>
    </source>
</evidence>
<evidence type="ECO:0000313" key="5">
    <source>
        <dbReference type="Proteomes" id="UP000594892"/>
    </source>
</evidence>
<feature type="region of interest" description="Disordered" evidence="1">
    <location>
        <begin position="24"/>
        <end position="60"/>
    </location>
</feature>
<dbReference type="RefSeq" id="WP_012733950.1">
    <property type="nucleotide sequence ID" value="NZ_CP021075.1"/>
</dbReference>
<dbReference type="GeneID" id="45694743"/>
<dbReference type="PROSITE" id="PS51257">
    <property type="entry name" value="PROKAR_LIPOPROTEIN"/>
    <property type="match status" value="1"/>
</dbReference>
<dbReference type="Proteomes" id="UP001056386">
    <property type="component" value="Chromosome 2"/>
</dbReference>
<reference evidence="3 5" key="1">
    <citation type="submission" date="2020-12" db="EMBL/GenBank/DDBJ databases">
        <title>FDA dAtabase for Regulatory Grade micrObial Sequences (FDA-ARGOS): Supporting development and validation of Infectious Disease Dx tests.</title>
        <authorList>
            <person name="Minogue T."/>
            <person name="Wolcott M."/>
            <person name="Wasieloski L."/>
            <person name="Aguilar W."/>
            <person name="Moore D."/>
            <person name="Jaissle J."/>
            <person name="Tallon L."/>
            <person name="Sadzewicz L."/>
            <person name="Zhao X."/>
            <person name="Boylan J."/>
            <person name="Ott S."/>
            <person name="Bowen H."/>
            <person name="Vavikolanu K."/>
            <person name="Mehta A."/>
            <person name="Aluvathingal J."/>
            <person name="Nadendla S."/>
            <person name="Yan Y."/>
            <person name="Sichtig H."/>
        </authorList>
    </citation>
    <scope>NUCLEOTIDE SEQUENCE [LARGE SCALE GENOMIC DNA]</scope>
    <source>
        <strain evidence="3 5">FDAARGOS_949</strain>
    </source>
</reference>
<organism evidence="3 5">
    <name type="scientific">Burkholderia glumae</name>
    <name type="common">Pseudomonas glumae</name>
    <dbReference type="NCBI Taxonomy" id="337"/>
    <lineage>
        <taxon>Bacteria</taxon>
        <taxon>Pseudomonadati</taxon>
        <taxon>Pseudomonadota</taxon>
        <taxon>Betaproteobacteria</taxon>
        <taxon>Burkholderiales</taxon>
        <taxon>Burkholderiaceae</taxon>
        <taxon>Burkholderia</taxon>
    </lineage>
</organism>
<evidence type="ECO:0000313" key="4">
    <source>
        <dbReference type="EMBL" id="USS41854.1"/>
    </source>
</evidence>